<keyword evidence="3" id="KW-1185">Reference proteome</keyword>
<feature type="compositionally biased region" description="Acidic residues" evidence="1">
    <location>
        <begin position="340"/>
        <end position="356"/>
    </location>
</feature>
<dbReference type="Gene3D" id="3.90.640.10">
    <property type="entry name" value="Actin, Chain A, domain 4"/>
    <property type="match status" value="1"/>
</dbReference>
<dbReference type="OrthoDB" id="10262720at2759"/>
<organism evidence="2 3">
    <name type="scientific">Kipferlia bialata</name>
    <dbReference type="NCBI Taxonomy" id="797122"/>
    <lineage>
        <taxon>Eukaryota</taxon>
        <taxon>Metamonada</taxon>
        <taxon>Carpediemonas-like organisms</taxon>
        <taxon>Kipferlia</taxon>
    </lineage>
</organism>
<reference evidence="2 3" key="1">
    <citation type="journal article" date="2018" name="PLoS ONE">
        <title>The draft genome of Kipferlia bialata reveals reductive genome evolution in fornicate parasites.</title>
        <authorList>
            <person name="Tanifuji G."/>
            <person name="Takabayashi S."/>
            <person name="Kume K."/>
            <person name="Takagi M."/>
            <person name="Nakayama T."/>
            <person name="Kamikawa R."/>
            <person name="Inagaki Y."/>
            <person name="Hashimoto T."/>
        </authorList>
    </citation>
    <scope>NUCLEOTIDE SEQUENCE [LARGE SCALE GENOMIC DNA]</scope>
    <source>
        <strain evidence="2">NY0173</strain>
    </source>
</reference>
<proteinExistence type="predicted"/>
<feature type="region of interest" description="Disordered" evidence="1">
    <location>
        <begin position="335"/>
        <end position="416"/>
    </location>
</feature>
<dbReference type="SUPFAM" id="SSF53067">
    <property type="entry name" value="Actin-like ATPase domain"/>
    <property type="match status" value="1"/>
</dbReference>
<evidence type="ECO:0000313" key="3">
    <source>
        <dbReference type="Proteomes" id="UP000265618"/>
    </source>
</evidence>
<dbReference type="Proteomes" id="UP000265618">
    <property type="component" value="Unassembled WGS sequence"/>
</dbReference>
<gene>
    <name evidence="2" type="ORF">KIPB_002396</name>
</gene>
<evidence type="ECO:0000256" key="1">
    <source>
        <dbReference type="SAM" id="MobiDB-lite"/>
    </source>
</evidence>
<accession>A0A9K3CQF5</accession>
<dbReference type="InterPro" id="IPR043129">
    <property type="entry name" value="ATPase_NBD"/>
</dbReference>
<feature type="compositionally biased region" description="Basic and acidic residues" evidence="1">
    <location>
        <begin position="384"/>
        <end position="395"/>
    </location>
</feature>
<comment type="caution">
    <text evidence="2">The sequence shown here is derived from an EMBL/GenBank/DDBJ whole genome shotgun (WGS) entry which is preliminary data.</text>
</comment>
<dbReference type="EMBL" id="BDIP01000393">
    <property type="protein sequence ID" value="GIQ81438.1"/>
    <property type="molecule type" value="Genomic_DNA"/>
</dbReference>
<protein>
    <submittedName>
        <fullName evidence="2">Uncharacterized protein</fullName>
    </submittedName>
</protein>
<name>A0A9K3CQF5_9EUKA</name>
<feature type="compositionally biased region" description="Acidic residues" evidence="1">
    <location>
        <begin position="365"/>
        <end position="383"/>
    </location>
</feature>
<dbReference type="AlphaFoldDB" id="A0A9K3CQF5"/>
<feature type="compositionally biased region" description="Low complexity" evidence="1">
    <location>
        <begin position="396"/>
        <end position="405"/>
    </location>
</feature>
<evidence type="ECO:0000313" key="2">
    <source>
        <dbReference type="EMBL" id="GIQ81438.1"/>
    </source>
</evidence>
<sequence>MAKYALGPKAEVEVTLTGTSYVRTGGDALTRVIADTLLADALGQYEASGMGPMSDRQRVRMESRILAAAEKAKQVLSVNTDTRVLVDSLVGDWDFRAKETYTRSIVEAAVLGAAFKGALSKASLRFATRFIVTDATVEAETEGEGERESGVTEEEAVAVRNWISLQRSTADMYRSFQAALVGLEDMRYVALDIVYADKGGSGQAARILGALSPKDIASIEAIVSEAAAVVDEYIYDDPCEKADLLNCLETRSAVVDSLLSGLQSPIDSARHRLREAEAMPAVAAALSKQMSDLESKIEAAEKLVAAPLSADMCTQAYEGYAELMRDKAMAEYEASVTVQTEEETEGEGEGETEGEEMVVVAGAESEGEEEEIVEEEEVVEEEPKEAKETKKEPKKSWWSRFTSRSSSDDTEGEVVERPSEDVTDYLNGIPLYKRCVTLVEAYDRLALASANGAKRLASAVEKVSAASEDDAVREDWEGHTMSTEEVAALTKSLKRDTTRVSGLTKAYATDLTEYRKRVDAFNAKHNPTEEEGEGEGEMVEGEGEVVVVDVEGTEGETEGERETVIEEQEEVVVEPMEDIHTDILEDL</sequence>